<sequence>MKLLAITVLFLTVCSLEGAMVRRQAEETSLQSMVTHYLQAMTDYGKDLVEKAKGTELQAQAQAYFEKTQQQLTPLVKKAGTSLFNFLSNLMDPQKTEPATQ</sequence>
<accession>A0A1S3GDE2</accession>
<evidence type="ECO:0000256" key="8">
    <source>
        <dbReference type="ARBA" id="ARBA00030900"/>
    </source>
</evidence>
<dbReference type="GO" id="GO:0033700">
    <property type="term" value="P:phospholipid efflux"/>
    <property type="evidence" value="ECO:0007669"/>
    <property type="project" value="Ensembl"/>
</dbReference>
<evidence type="ECO:0000256" key="7">
    <source>
        <dbReference type="ARBA" id="ARBA00023055"/>
    </source>
</evidence>
<dbReference type="Gene3D" id="6.10.250.100">
    <property type="match status" value="1"/>
</dbReference>
<comment type="subcellular location">
    <subcellularLocation>
        <location evidence="1">Secreted</location>
    </subcellularLocation>
</comment>
<dbReference type="GO" id="GO:0060228">
    <property type="term" value="F:phosphatidylcholine-sterol O-acyltransferase activator activity"/>
    <property type="evidence" value="ECO:0007669"/>
    <property type="project" value="Ensembl"/>
</dbReference>
<dbReference type="InParanoid" id="A0A1S3GDE2"/>
<dbReference type="PANTHER" id="PTHR11027">
    <property type="entry name" value="APOLIPOPROTEIN A-II"/>
    <property type="match status" value="1"/>
</dbReference>
<organism evidence="10 11">
    <name type="scientific">Dipodomys ordii</name>
    <name type="common">Ord's kangaroo rat</name>
    <dbReference type="NCBI Taxonomy" id="10020"/>
    <lineage>
        <taxon>Eukaryota</taxon>
        <taxon>Metazoa</taxon>
        <taxon>Chordata</taxon>
        <taxon>Craniata</taxon>
        <taxon>Vertebrata</taxon>
        <taxon>Euteleostomi</taxon>
        <taxon>Mammalia</taxon>
        <taxon>Eutheria</taxon>
        <taxon>Euarchontoglires</taxon>
        <taxon>Glires</taxon>
        <taxon>Rodentia</taxon>
        <taxon>Castorimorpha</taxon>
        <taxon>Heteromyidae</taxon>
        <taxon>Dipodomyinae</taxon>
        <taxon>Dipodomys</taxon>
    </lineage>
</organism>
<dbReference type="GO" id="GO:0070653">
    <property type="term" value="F:high-density lipoprotein particle receptor binding"/>
    <property type="evidence" value="ECO:0007669"/>
    <property type="project" value="Ensembl"/>
</dbReference>
<evidence type="ECO:0000256" key="3">
    <source>
        <dbReference type="ARBA" id="ARBA00022421"/>
    </source>
</evidence>
<proteinExistence type="inferred from homology"/>
<evidence type="ECO:0000313" key="11">
    <source>
        <dbReference type="RefSeq" id="XP_012886032.1"/>
    </source>
</evidence>
<protein>
    <recommendedName>
        <fullName evidence="3">Apolipoprotein A-II</fullName>
    </recommendedName>
    <alternativeName>
        <fullName evidence="8">Apolipoprotein A2</fullName>
    </alternativeName>
</protein>
<dbReference type="GO" id="GO:1904646">
    <property type="term" value="P:cellular response to amyloid-beta"/>
    <property type="evidence" value="ECO:0007669"/>
    <property type="project" value="Ensembl"/>
</dbReference>
<dbReference type="GO" id="GO:0008035">
    <property type="term" value="F:high-density lipoprotein particle binding"/>
    <property type="evidence" value="ECO:0007669"/>
    <property type="project" value="Ensembl"/>
</dbReference>
<dbReference type="GO" id="GO:0042157">
    <property type="term" value="P:lipoprotein metabolic process"/>
    <property type="evidence" value="ECO:0007669"/>
    <property type="project" value="Ensembl"/>
</dbReference>
<dbReference type="RefSeq" id="XP_012886032.1">
    <property type="nucleotide sequence ID" value="XM_013030578.1"/>
</dbReference>
<dbReference type="GO" id="GO:0048018">
    <property type="term" value="F:receptor ligand activity"/>
    <property type="evidence" value="ECO:0007669"/>
    <property type="project" value="Ensembl"/>
</dbReference>
<feature type="chain" id="PRO_5010160906" description="Apolipoprotein A-II" evidence="9">
    <location>
        <begin position="19"/>
        <end position="101"/>
    </location>
</feature>
<dbReference type="GO" id="GO:0071402">
    <property type="term" value="P:cellular response to lipoprotein particle stimulus"/>
    <property type="evidence" value="ECO:0007669"/>
    <property type="project" value="Ensembl"/>
</dbReference>
<dbReference type="AlphaFoldDB" id="A0A1S3GDE2"/>
<keyword evidence="7" id="KW-0445">Lipid transport</keyword>
<dbReference type="GO" id="GO:0002719">
    <property type="term" value="P:negative regulation of cytokine production involved in immune response"/>
    <property type="evidence" value="ECO:0007669"/>
    <property type="project" value="Ensembl"/>
</dbReference>
<evidence type="ECO:0000313" key="10">
    <source>
        <dbReference type="Proteomes" id="UP000081671"/>
    </source>
</evidence>
<dbReference type="OrthoDB" id="9450770at2759"/>
<dbReference type="OMA" id="LTICSFE"/>
<dbReference type="Proteomes" id="UP000081671">
    <property type="component" value="Unplaced"/>
</dbReference>
<dbReference type="GO" id="GO:0043691">
    <property type="term" value="P:reverse cholesterol transport"/>
    <property type="evidence" value="ECO:0007669"/>
    <property type="project" value="Ensembl"/>
</dbReference>
<dbReference type="GO" id="GO:0030300">
    <property type="term" value="P:regulation of intestinal cholesterol absorption"/>
    <property type="evidence" value="ECO:0007669"/>
    <property type="project" value="Ensembl"/>
</dbReference>
<keyword evidence="9" id="KW-0732">Signal</keyword>
<dbReference type="GO" id="GO:0050766">
    <property type="term" value="P:positive regulation of phagocytosis"/>
    <property type="evidence" value="ECO:0007669"/>
    <property type="project" value="Ensembl"/>
</dbReference>
<dbReference type="GO" id="GO:0032757">
    <property type="term" value="P:positive regulation of interleukin-8 production"/>
    <property type="evidence" value="ECO:0007669"/>
    <property type="project" value="Ensembl"/>
</dbReference>
<evidence type="ECO:0000256" key="6">
    <source>
        <dbReference type="ARBA" id="ARBA00022850"/>
    </source>
</evidence>
<dbReference type="GO" id="GO:0010903">
    <property type="term" value="P:negative regulation of very-low-density lipoprotein particle remodeling"/>
    <property type="evidence" value="ECO:0007669"/>
    <property type="project" value="Ensembl"/>
</dbReference>
<dbReference type="GO" id="GO:0034190">
    <property type="term" value="F:apolipoprotein receptor binding"/>
    <property type="evidence" value="ECO:0007669"/>
    <property type="project" value="Ensembl"/>
</dbReference>
<gene>
    <name evidence="11" type="primary">Apoa2</name>
</gene>
<dbReference type="GO" id="GO:0120020">
    <property type="term" value="F:cholesterol transfer activity"/>
    <property type="evidence" value="ECO:0007669"/>
    <property type="project" value="Ensembl"/>
</dbReference>
<keyword evidence="6" id="KW-0345">HDL</keyword>
<evidence type="ECO:0000256" key="5">
    <source>
        <dbReference type="ARBA" id="ARBA00022525"/>
    </source>
</evidence>
<dbReference type="GO" id="GO:0008203">
    <property type="term" value="P:cholesterol metabolic process"/>
    <property type="evidence" value="ECO:0007669"/>
    <property type="project" value="Ensembl"/>
</dbReference>
<dbReference type="GO" id="GO:0042803">
    <property type="term" value="F:protein homodimerization activity"/>
    <property type="evidence" value="ECO:0007669"/>
    <property type="project" value="Ensembl"/>
</dbReference>
<name>A0A1S3GDE2_DIPOR</name>
<dbReference type="GO" id="GO:0034370">
    <property type="term" value="P:triglyceride-rich lipoprotein particle remodeling"/>
    <property type="evidence" value="ECO:0007669"/>
    <property type="project" value="Ensembl"/>
</dbReference>
<dbReference type="GO" id="GO:0006656">
    <property type="term" value="P:phosphatidylcholine biosynthetic process"/>
    <property type="evidence" value="ECO:0007669"/>
    <property type="project" value="Ensembl"/>
</dbReference>
<dbReference type="GO" id="GO:0046340">
    <property type="term" value="P:diacylglycerol catabolic process"/>
    <property type="evidence" value="ECO:0007669"/>
    <property type="project" value="Ensembl"/>
</dbReference>
<evidence type="ECO:0000256" key="9">
    <source>
        <dbReference type="SAM" id="SignalP"/>
    </source>
</evidence>
<dbReference type="InterPro" id="IPR036172">
    <property type="entry name" value="ApoA-II_sf"/>
</dbReference>
<dbReference type="GO" id="GO:0009749">
    <property type="term" value="P:response to glucose"/>
    <property type="evidence" value="ECO:0007669"/>
    <property type="project" value="Ensembl"/>
</dbReference>
<dbReference type="STRING" id="10020.ENSDORP00000001588"/>
<reference evidence="11" key="1">
    <citation type="submission" date="2025-08" db="UniProtKB">
        <authorList>
            <consortium name="RefSeq"/>
        </authorList>
    </citation>
    <scope>IDENTIFICATION</scope>
    <source>
        <tissue evidence="11">Kidney</tissue>
    </source>
</reference>
<evidence type="ECO:0000256" key="4">
    <source>
        <dbReference type="ARBA" id="ARBA00022448"/>
    </source>
</evidence>
<keyword evidence="4" id="KW-0813">Transport</keyword>
<dbReference type="GO" id="GO:0042632">
    <property type="term" value="P:cholesterol homeostasis"/>
    <property type="evidence" value="ECO:0007669"/>
    <property type="project" value="Ensembl"/>
</dbReference>
<dbReference type="GeneID" id="105996490"/>
<dbReference type="GO" id="GO:0033344">
    <property type="term" value="P:cholesterol efflux"/>
    <property type="evidence" value="ECO:0007669"/>
    <property type="project" value="Ensembl"/>
</dbReference>
<comment type="similarity">
    <text evidence="2">Belongs to the apolipoprotein A2 family.</text>
</comment>
<evidence type="ECO:0000256" key="2">
    <source>
        <dbReference type="ARBA" id="ARBA00010232"/>
    </source>
</evidence>
<dbReference type="PANTHER" id="PTHR11027:SF0">
    <property type="entry name" value="APOLIPOPROTEIN A-II"/>
    <property type="match status" value="1"/>
</dbReference>
<dbReference type="InterPro" id="IPR006801">
    <property type="entry name" value="ApoA-II"/>
</dbReference>
<dbReference type="GO" id="GO:0034366">
    <property type="term" value="C:spherical high-density lipoprotein particle"/>
    <property type="evidence" value="ECO:0007669"/>
    <property type="project" value="Ensembl"/>
</dbReference>
<dbReference type="GO" id="GO:0019899">
    <property type="term" value="F:enzyme binding"/>
    <property type="evidence" value="ECO:0007669"/>
    <property type="project" value="Ensembl"/>
</dbReference>
<keyword evidence="5" id="KW-0964">Secreted</keyword>
<dbReference type="GO" id="GO:0046982">
    <property type="term" value="F:protein heterodimerization activity"/>
    <property type="evidence" value="ECO:0007669"/>
    <property type="project" value="Ensembl"/>
</dbReference>
<evidence type="ECO:0000256" key="1">
    <source>
        <dbReference type="ARBA" id="ARBA00004613"/>
    </source>
</evidence>
<dbReference type="KEGG" id="dord:105996490"/>
<dbReference type="GO" id="GO:0034374">
    <property type="term" value="P:low-density lipoprotein particle remodeling"/>
    <property type="evidence" value="ECO:0007669"/>
    <property type="project" value="Ensembl"/>
</dbReference>
<dbReference type="GO" id="GO:0050996">
    <property type="term" value="P:positive regulation of lipid catabolic process"/>
    <property type="evidence" value="ECO:0007669"/>
    <property type="project" value="Ensembl"/>
</dbReference>
<dbReference type="GO" id="GO:0034384">
    <property type="term" value="P:high-density lipoprotein particle clearance"/>
    <property type="evidence" value="ECO:0007669"/>
    <property type="project" value="Ensembl"/>
</dbReference>
<dbReference type="GO" id="GO:0034375">
    <property type="term" value="P:high-density lipoprotein particle remodeling"/>
    <property type="evidence" value="ECO:0007669"/>
    <property type="project" value="Ensembl"/>
</dbReference>
<dbReference type="GO" id="GO:0050995">
    <property type="term" value="P:negative regulation of lipid catabolic process"/>
    <property type="evidence" value="ECO:0007669"/>
    <property type="project" value="Ensembl"/>
</dbReference>
<dbReference type="GO" id="GO:0009395">
    <property type="term" value="P:phospholipid catabolic process"/>
    <property type="evidence" value="ECO:0007669"/>
    <property type="project" value="Ensembl"/>
</dbReference>
<dbReference type="GO" id="GO:0050821">
    <property type="term" value="P:protein stabilization"/>
    <property type="evidence" value="ECO:0007669"/>
    <property type="project" value="Ensembl"/>
</dbReference>
<dbReference type="CTD" id="336"/>
<dbReference type="GO" id="GO:0034361">
    <property type="term" value="C:very-low-density lipoprotein particle"/>
    <property type="evidence" value="ECO:0007669"/>
    <property type="project" value="Ensembl"/>
</dbReference>
<keyword evidence="10" id="KW-1185">Reference proteome</keyword>
<dbReference type="GO" id="GO:0015485">
    <property type="term" value="F:cholesterol binding"/>
    <property type="evidence" value="ECO:0007669"/>
    <property type="project" value="Ensembl"/>
</dbReference>
<dbReference type="FunCoup" id="A0A1S3GDE2">
    <property type="interactions" value="194"/>
</dbReference>
<dbReference type="GO" id="GO:0031210">
    <property type="term" value="F:phosphatidylcholine binding"/>
    <property type="evidence" value="ECO:0007669"/>
    <property type="project" value="Ensembl"/>
</dbReference>
<dbReference type="GO" id="GO:0055102">
    <property type="term" value="F:lipase inhibitor activity"/>
    <property type="evidence" value="ECO:0007669"/>
    <property type="project" value="Ensembl"/>
</dbReference>
<dbReference type="GO" id="GO:0034380">
    <property type="term" value="P:high-density lipoprotein particle assembly"/>
    <property type="evidence" value="ECO:0007669"/>
    <property type="project" value="Ensembl"/>
</dbReference>
<dbReference type="Pfam" id="PF04711">
    <property type="entry name" value="ApoA-II"/>
    <property type="match status" value="1"/>
</dbReference>
<dbReference type="GO" id="GO:0060621">
    <property type="term" value="P:negative regulation of cholesterol import"/>
    <property type="evidence" value="ECO:0007669"/>
    <property type="project" value="Ensembl"/>
</dbReference>
<dbReference type="GO" id="GO:0031072">
    <property type="term" value="F:heat shock protein binding"/>
    <property type="evidence" value="ECO:0007669"/>
    <property type="project" value="Ensembl"/>
</dbReference>
<feature type="signal peptide" evidence="9">
    <location>
        <begin position="1"/>
        <end position="18"/>
    </location>
</feature>
<dbReference type="SUPFAM" id="SSF82936">
    <property type="entry name" value="Apolipoprotein A-II"/>
    <property type="match status" value="1"/>
</dbReference>
<dbReference type="GO" id="GO:0042627">
    <property type="term" value="C:chylomicron"/>
    <property type="evidence" value="ECO:0007669"/>
    <property type="project" value="Ensembl"/>
</dbReference>